<dbReference type="CDD" id="cd13578">
    <property type="entry name" value="PBP2_Bug27"/>
    <property type="match status" value="1"/>
</dbReference>
<comment type="caution">
    <text evidence="2">The sequence shown here is derived from an EMBL/GenBank/DDBJ whole genome shotgun (WGS) entry which is preliminary data.</text>
</comment>
<dbReference type="PIRSF" id="PIRSF017082">
    <property type="entry name" value="YflP"/>
    <property type="match status" value="1"/>
</dbReference>
<dbReference type="EMBL" id="JAJAQI010000036">
    <property type="protein sequence ID" value="MCB4824064.1"/>
    <property type="molecule type" value="Genomic_DNA"/>
</dbReference>
<evidence type="ECO:0000256" key="1">
    <source>
        <dbReference type="ARBA" id="ARBA00006987"/>
    </source>
</evidence>
<name>A0A9X1L9S6_9PROT</name>
<evidence type="ECO:0000313" key="3">
    <source>
        <dbReference type="Proteomes" id="UP001139311"/>
    </source>
</evidence>
<accession>A0A9X1L9S6</accession>
<dbReference type="PANTHER" id="PTHR42928:SF5">
    <property type="entry name" value="BLR1237 PROTEIN"/>
    <property type="match status" value="1"/>
</dbReference>
<evidence type="ECO:0000313" key="2">
    <source>
        <dbReference type="EMBL" id="MCB4824064.1"/>
    </source>
</evidence>
<dbReference type="PANTHER" id="PTHR42928">
    <property type="entry name" value="TRICARBOXYLATE-BINDING PROTEIN"/>
    <property type="match status" value="1"/>
</dbReference>
<dbReference type="InterPro" id="IPR005064">
    <property type="entry name" value="BUG"/>
</dbReference>
<comment type="similarity">
    <text evidence="1">Belongs to the UPF0065 (bug) family.</text>
</comment>
<dbReference type="Proteomes" id="UP001139311">
    <property type="component" value="Unassembled WGS sequence"/>
</dbReference>
<reference evidence="2" key="1">
    <citation type="submission" date="2021-10" db="EMBL/GenBank/DDBJ databases">
        <title>Roseicella aerolatum sp. nov., isolated from aerosols of e-waste dismantling site.</title>
        <authorList>
            <person name="Qin T."/>
        </authorList>
    </citation>
    <scope>NUCLEOTIDE SEQUENCE</scope>
    <source>
        <strain evidence="2">GB24</strain>
    </source>
</reference>
<sequence length="330" mass="34114">MHHDRITMGRRGLLAGGTTLLAALPAGPALSNWAPPRQVRLVVPFTPGGGADTTARLLAPVFSGVLGQPAVVENRAGGGGTIGAQEVARAAPDGTTLLVDAANQAVAPFIFRNLAFDYHTAFTPISRVTVYPLILIVKPESPFRTLDALLGRAKAQPGRLSYSSSGNAISNHIATALLASRAQVELTHAPYRGGGPALQAVLAGDVDFGFATVASAAALVQEGRLRALAVSTASRVSSLPDVPTVAEQGFPGYDQAEWNGVYGPAGLPAPAVERIHAACLTALADPVVQQRLTALGAIGLGTDPAQFADFLRKERAAMEVLVREAKITAD</sequence>
<dbReference type="Pfam" id="PF03401">
    <property type="entry name" value="TctC"/>
    <property type="match status" value="1"/>
</dbReference>
<organism evidence="2 3">
    <name type="scientific">Roseicella aerolata</name>
    <dbReference type="NCBI Taxonomy" id="2883479"/>
    <lineage>
        <taxon>Bacteria</taxon>
        <taxon>Pseudomonadati</taxon>
        <taxon>Pseudomonadota</taxon>
        <taxon>Alphaproteobacteria</taxon>
        <taxon>Acetobacterales</taxon>
        <taxon>Roseomonadaceae</taxon>
        <taxon>Roseicella</taxon>
    </lineage>
</organism>
<dbReference type="RefSeq" id="WP_226611554.1">
    <property type="nucleotide sequence ID" value="NZ_JAJAQI010000036.1"/>
</dbReference>
<dbReference type="Gene3D" id="3.40.190.10">
    <property type="entry name" value="Periplasmic binding protein-like II"/>
    <property type="match status" value="1"/>
</dbReference>
<dbReference type="InterPro" id="IPR042100">
    <property type="entry name" value="Bug_dom1"/>
</dbReference>
<keyword evidence="3" id="KW-1185">Reference proteome</keyword>
<protein>
    <submittedName>
        <fullName evidence="2">Tripartite tricarboxylate transporter substrate binding protein</fullName>
    </submittedName>
</protein>
<dbReference type="SUPFAM" id="SSF53850">
    <property type="entry name" value="Periplasmic binding protein-like II"/>
    <property type="match status" value="1"/>
</dbReference>
<dbReference type="AlphaFoldDB" id="A0A9X1L9S6"/>
<proteinExistence type="inferred from homology"/>
<gene>
    <name evidence="2" type="ORF">LHA35_20240</name>
</gene>
<dbReference type="Gene3D" id="3.40.190.150">
    <property type="entry name" value="Bordetella uptake gene, domain 1"/>
    <property type="match status" value="1"/>
</dbReference>